<comment type="caution">
    <text evidence="1">The sequence shown here is derived from an EMBL/GenBank/DDBJ whole genome shotgun (WGS) entry which is preliminary data.</text>
</comment>
<gene>
    <name evidence="1" type="ORF">H4S07_004254</name>
</gene>
<reference evidence="1" key="1">
    <citation type="submission" date="2022-07" db="EMBL/GenBank/DDBJ databases">
        <title>Phylogenomic reconstructions and comparative analyses of Kickxellomycotina fungi.</title>
        <authorList>
            <person name="Reynolds N.K."/>
            <person name="Stajich J.E."/>
            <person name="Barry K."/>
            <person name="Grigoriev I.V."/>
            <person name="Crous P."/>
            <person name="Smith M.E."/>
        </authorList>
    </citation>
    <scope>NUCLEOTIDE SEQUENCE</scope>
    <source>
        <strain evidence="1">CBS 102833</strain>
    </source>
</reference>
<sequence>MERWSMLTCFITPDMLHRVLPAGDEFSSATGSAYEDEEMEAARRMLEQQTGTPVPTAEMTAESADRFAFPHVDVRHSVPPNADPSLVCRYGVDKSWLLKSTLSRYWNGDPGALVGEFQLAFLIILVGQNFAGLEHWKRLLHLVLGSVEALEDSAESLFVPMLKTLDDQLNECPKEFGTSVLDQDNFLARILTTFVLNVYESEVPEKRALEDGVQKVRETLATRFQWVLPSGSQIQDEADVEEGEYAPQIVD</sequence>
<keyword evidence="2" id="KW-1185">Reference proteome</keyword>
<protein>
    <submittedName>
        <fullName evidence="1">Uncharacterized protein</fullName>
    </submittedName>
</protein>
<organism evidence="1 2">
    <name type="scientific">Coemansia furcata</name>
    <dbReference type="NCBI Taxonomy" id="417177"/>
    <lineage>
        <taxon>Eukaryota</taxon>
        <taxon>Fungi</taxon>
        <taxon>Fungi incertae sedis</taxon>
        <taxon>Zoopagomycota</taxon>
        <taxon>Kickxellomycotina</taxon>
        <taxon>Kickxellomycetes</taxon>
        <taxon>Kickxellales</taxon>
        <taxon>Kickxellaceae</taxon>
        <taxon>Coemansia</taxon>
    </lineage>
</organism>
<name>A0ACC1LBM6_9FUNG</name>
<accession>A0ACC1LBM6</accession>
<evidence type="ECO:0000313" key="1">
    <source>
        <dbReference type="EMBL" id="KAJ2804314.1"/>
    </source>
</evidence>
<dbReference type="Proteomes" id="UP001140096">
    <property type="component" value="Unassembled WGS sequence"/>
</dbReference>
<dbReference type="EMBL" id="JANBUP010001658">
    <property type="protein sequence ID" value="KAJ2804314.1"/>
    <property type="molecule type" value="Genomic_DNA"/>
</dbReference>
<evidence type="ECO:0000313" key="2">
    <source>
        <dbReference type="Proteomes" id="UP001140096"/>
    </source>
</evidence>
<proteinExistence type="predicted"/>